<dbReference type="Gene3D" id="1.10.1530.10">
    <property type="match status" value="1"/>
</dbReference>
<accession>A0A2X0Y573</accession>
<dbReference type="PANTHER" id="PTHR11091">
    <property type="entry name" value="OXIDOREDUCTASE-RELATED"/>
    <property type="match status" value="1"/>
</dbReference>
<dbReference type="AlphaFoldDB" id="A0A2X0Y573"/>
<sequence length="332" mass="36146">MNISVPALKKIVVQKFTTEGVEAETAAQVADVLIYADLRGVSSHGVMRVEHYITRLQAGGITKTPHFSVEKRGTNHLLFKGDNGFGHVICKEAMDETIKVAKEHGSCTTIIQESSHCGALGYFLEQATSENLIAIMCSQTDSAVVPFGGKEPYFGTNPIAYGFPTNDKPIILDMATSNVALGKILYAREKGETIPNTWGVDAQGAPTTDPHQVKSLTPFAGPKGYGMALVVDVLSGILVSAAFGPHISKMYGDYEQKRNLGQYLYVLDPNIFGDVDQFKANISQMINELHFAPTAPNFDQVLVPGEIEQIRSVETMDKGIDLPEQVYNYLNS</sequence>
<dbReference type="Gene3D" id="3.30.1370.60">
    <property type="entry name" value="Hypothetical oxidoreductase yiak, domain 2"/>
    <property type="match status" value="1"/>
</dbReference>
<proteinExistence type="inferred from homology"/>
<comment type="similarity">
    <text evidence="1">Belongs to the LDH2/MDH2 oxidoreductase family.</text>
</comment>
<dbReference type="Pfam" id="PF02615">
    <property type="entry name" value="Ldh_2"/>
    <property type="match status" value="1"/>
</dbReference>
<dbReference type="PANTHER" id="PTHR11091:SF0">
    <property type="entry name" value="MALATE DEHYDROGENASE"/>
    <property type="match status" value="1"/>
</dbReference>
<protein>
    <submittedName>
        <fullName evidence="3">Oxidoreductase</fullName>
        <ecNumber evidence="3">1.1.1.-</ecNumber>
        <ecNumber evidence="3">1.1.1.154</ecNumber>
    </submittedName>
</protein>
<dbReference type="InterPro" id="IPR036111">
    <property type="entry name" value="Mal/L-sulfo/L-lacto_DH-like_sf"/>
</dbReference>
<dbReference type="SUPFAM" id="SSF89733">
    <property type="entry name" value="L-sulfolactate dehydrogenase-like"/>
    <property type="match status" value="1"/>
</dbReference>
<dbReference type="EMBL" id="UAQE01000001">
    <property type="protein sequence ID" value="SPT97640.1"/>
    <property type="molecule type" value="Genomic_DNA"/>
</dbReference>
<dbReference type="NCBIfam" id="NF011599">
    <property type="entry name" value="PRK15025.1"/>
    <property type="match status" value="1"/>
</dbReference>
<dbReference type="InterPro" id="IPR003767">
    <property type="entry name" value="Malate/L-lactate_DH-like"/>
</dbReference>
<evidence type="ECO:0000313" key="4">
    <source>
        <dbReference type="Proteomes" id="UP000251431"/>
    </source>
</evidence>
<name>A0A2X0Y573_9BACI</name>
<dbReference type="InterPro" id="IPR043143">
    <property type="entry name" value="Mal/L-sulf/L-lact_DH-like_NADP"/>
</dbReference>
<evidence type="ECO:0000313" key="3">
    <source>
        <dbReference type="EMBL" id="SPT97640.1"/>
    </source>
</evidence>
<dbReference type="Proteomes" id="UP000251431">
    <property type="component" value="Unassembled WGS sequence"/>
</dbReference>
<organism evidence="3 4">
    <name type="scientific">Lysinibacillus capsici</name>
    <dbReference type="NCBI Taxonomy" id="2115968"/>
    <lineage>
        <taxon>Bacteria</taxon>
        <taxon>Bacillati</taxon>
        <taxon>Bacillota</taxon>
        <taxon>Bacilli</taxon>
        <taxon>Bacillales</taxon>
        <taxon>Bacillaceae</taxon>
        <taxon>Lysinibacillus</taxon>
    </lineage>
</organism>
<dbReference type="EC" id="1.1.1.-" evidence="3"/>
<dbReference type="EC" id="1.1.1.154" evidence="3"/>
<dbReference type="InterPro" id="IPR043144">
    <property type="entry name" value="Mal/L-sulf/L-lact_DH-like_ah"/>
</dbReference>
<evidence type="ECO:0000256" key="2">
    <source>
        <dbReference type="ARBA" id="ARBA00023002"/>
    </source>
</evidence>
<reference evidence="3 4" key="1">
    <citation type="submission" date="2018-06" db="EMBL/GenBank/DDBJ databases">
        <authorList>
            <consortium name="Pathogen Informatics"/>
            <person name="Doyle S."/>
        </authorList>
    </citation>
    <scope>NUCLEOTIDE SEQUENCE [LARGE SCALE GENOMIC DNA]</scope>
    <source>
        <strain evidence="3 4">NCTC7582</strain>
    </source>
</reference>
<evidence type="ECO:0000256" key="1">
    <source>
        <dbReference type="ARBA" id="ARBA00006056"/>
    </source>
</evidence>
<keyword evidence="2 3" id="KW-0560">Oxidoreductase</keyword>
<dbReference type="RefSeq" id="WP_112116853.1">
    <property type="nucleotide sequence ID" value="NZ_UAQE01000001.1"/>
</dbReference>
<dbReference type="GO" id="GO:0009040">
    <property type="term" value="F:ureidoglycolate dehydrogenase activity"/>
    <property type="evidence" value="ECO:0007669"/>
    <property type="project" value="UniProtKB-EC"/>
</dbReference>
<gene>
    <name evidence="3" type="primary">yjmC</name>
    <name evidence="3" type="ORF">NCTC7582_01201</name>
</gene>